<reference evidence="5" key="1">
    <citation type="submission" date="2017-03" db="EMBL/GenBank/DDBJ databases">
        <authorList>
            <person name="Monnet C."/>
        </authorList>
    </citation>
    <scope>NUCLEOTIDE SEQUENCE [LARGE SCALE GENOMIC DNA]</scope>
    <source>
        <strain evidence="5">SJ5-8</strain>
    </source>
</reference>
<dbReference type="InterPro" id="IPR000352">
    <property type="entry name" value="Pep_chain_release_fac_I"/>
</dbReference>
<dbReference type="Pfam" id="PF00472">
    <property type="entry name" value="RF-1"/>
    <property type="match status" value="1"/>
</dbReference>
<dbReference type="GO" id="GO:0072344">
    <property type="term" value="P:rescue of stalled ribosome"/>
    <property type="evidence" value="ECO:0007669"/>
    <property type="project" value="TreeGrafter"/>
</dbReference>
<evidence type="ECO:0000259" key="3">
    <source>
        <dbReference type="PROSITE" id="PS00745"/>
    </source>
</evidence>
<dbReference type="Gene3D" id="3.30.160.20">
    <property type="match status" value="1"/>
</dbReference>
<comment type="similarity">
    <text evidence="1">Belongs to the prokaryotic/mitochondrial release factor family.</text>
</comment>
<name>A0A2H1L8M1_9MICO</name>
<dbReference type="GO" id="GO:0004045">
    <property type="term" value="F:peptidyl-tRNA hydrolase activity"/>
    <property type="evidence" value="ECO:0007669"/>
    <property type="project" value="TreeGrafter"/>
</dbReference>
<dbReference type="PANTHER" id="PTHR47814">
    <property type="entry name" value="PEPTIDYL-TRNA HYDROLASE ARFB"/>
    <property type="match status" value="1"/>
</dbReference>
<dbReference type="GO" id="GO:0003747">
    <property type="term" value="F:translation release factor activity"/>
    <property type="evidence" value="ECO:0007669"/>
    <property type="project" value="InterPro"/>
</dbReference>
<dbReference type="Proteomes" id="UP000234462">
    <property type="component" value="Unassembled WGS sequence"/>
</dbReference>
<evidence type="ECO:0000313" key="4">
    <source>
        <dbReference type="EMBL" id="SMY13246.1"/>
    </source>
</evidence>
<sequence length="149" mass="16355">MDDLQVASGPGAPRGLVVPATELVEQFSRSSGPGGQHVNTADSKVQLSIDLGTTTALDDQQRARVLQHLAARLVGDSGTVLTLSAEEHRSQWRNRATARQRLAELLREGVAPPVVRRATRPTRGSKRRRLKAKRIRAEKKQNRKRPGAE</sequence>
<feature type="domain" description="Prokaryotic-type class I peptide chain release factors" evidence="3">
    <location>
        <begin position="29"/>
        <end position="45"/>
    </location>
</feature>
<dbReference type="RefSeq" id="WP_101590140.1">
    <property type="nucleotide sequence ID" value="NZ_FXZM01000024.1"/>
</dbReference>
<evidence type="ECO:0000256" key="2">
    <source>
        <dbReference type="SAM" id="MobiDB-lite"/>
    </source>
</evidence>
<dbReference type="SUPFAM" id="SSF75620">
    <property type="entry name" value="Release factor"/>
    <property type="match status" value="1"/>
</dbReference>
<feature type="region of interest" description="Disordered" evidence="2">
    <location>
        <begin position="113"/>
        <end position="149"/>
    </location>
</feature>
<dbReference type="PANTHER" id="PTHR47814:SF1">
    <property type="entry name" value="PEPTIDYL-TRNA HYDROLASE ARFB"/>
    <property type="match status" value="1"/>
</dbReference>
<dbReference type="AlphaFoldDB" id="A0A2H1L8M1"/>
<dbReference type="NCBIfam" id="NF006718">
    <property type="entry name" value="PRK09256.1"/>
    <property type="match status" value="1"/>
</dbReference>
<gene>
    <name evidence="4" type="ORF">BJEO58_02858</name>
</gene>
<feature type="compositionally biased region" description="Basic residues" evidence="2">
    <location>
        <begin position="117"/>
        <end position="149"/>
    </location>
</feature>
<evidence type="ECO:0000256" key="1">
    <source>
        <dbReference type="ARBA" id="ARBA00010835"/>
    </source>
</evidence>
<dbReference type="EMBL" id="FXZM01000024">
    <property type="protein sequence ID" value="SMY13246.1"/>
    <property type="molecule type" value="Genomic_DNA"/>
</dbReference>
<dbReference type="InterPro" id="IPR045853">
    <property type="entry name" value="Pep_chain_release_fac_I_sf"/>
</dbReference>
<accession>A0A2H1L8M1</accession>
<proteinExistence type="inferred from homology"/>
<dbReference type="GO" id="GO:0043022">
    <property type="term" value="F:ribosome binding"/>
    <property type="evidence" value="ECO:0007669"/>
    <property type="project" value="TreeGrafter"/>
</dbReference>
<dbReference type="PROSITE" id="PS00745">
    <property type="entry name" value="RF_PROK_I"/>
    <property type="match status" value="1"/>
</dbReference>
<protein>
    <submittedName>
        <fullName evidence="4">Ribosome-associated protein</fullName>
    </submittedName>
</protein>
<organism evidence="4 5">
    <name type="scientific">Brevibacterium jeotgali</name>
    <dbReference type="NCBI Taxonomy" id="1262550"/>
    <lineage>
        <taxon>Bacteria</taxon>
        <taxon>Bacillati</taxon>
        <taxon>Actinomycetota</taxon>
        <taxon>Actinomycetes</taxon>
        <taxon>Micrococcales</taxon>
        <taxon>Brevibacteriaceae</taxon>
        <taxon>Brevibacterium</taxon>
    </lineage>
</organism>
<dbReference type="OrthoDB" id="9815709at2"/>
<evidence type="ECO:0000313" key="5">
    <source>
        <dbReference type="Proteomes" id="UP000234462"/>
    </source>
</evidence>
<keyword evidence="5" id="KW-1185">Reference proteome</keyword>